<accession>A0A7J9CEG0</accession>
<dbReference type="Pfam" id="PF04640">
    <property type="entry name" value="PLATZ"/>
    <property type="match status" value="1"/>
</dbReference>
<keyword evidence="2" id="KW-1185">Reference proteome</keyword>
<dbReference type="PANTHER" id="PTHR31065">
    <property type="entry name" value="PLATZ TRANSCRIPTION FACTOR FAMILY PROTEIN"/>
    <property type="match status" value="1"/>
</dbReference>
<reference evidence="1 2" key="1">
    <citation type="journal article" date="2019" name="Genome Biol. Evol.">
        <title>Insights into the evolution of the New World diploid cottons (Gossypium, subgenus Houzingenia) based on genome sequencing.</title>
        <authorList>
            <person name="Grover C.E."/>
            <person name="Arick M.A. 2nd"/>
            <person name="Thrash A."/>
            <person name="Conover J.L."/>
            <person name="Sanders W.S."/>
            <person name="Peterson D.G."/>
            <person name="Frelichowski J.E."/>
            <person name="Scheffler J.A."/>
            <person name="Scheffler B.E."/>
            <person name="Wendel J.F."/>
        </authorList>
    </citation>
    <scope>NUCLEOTIDE SEQUENCE [LARGE SCALE GENOMIC DNA]</scope>
    <source>
        <strain evidence="1">5</strain>
        <tissue evidence="1">Leaf</tissue>
    </source>
</reference>
<protein>
    <submittedName>
        <fullName evidence="1">Uncharacterized protein</fullName>
    </submittedName>
</protein>
<dbReference type="InterPro" id="IPR006734">
    <property type="entry name" value="PLATZ"/>
</dbReference>
<dbReference type="OrthoDB" id="1908108at2759"/>
<dbReference type="EMBL" id="JABEZY010000009">
    <property type="protein sequence ID" value="MBA0746902.1"/>
    <property type="molecule type" value="Genomic_DNA"/>
</dbReference>
<sequence length="96" mass="11086">MSSYHDVIRVSMILKYLDISGVQTYVINSAKAVFINERPQSRPEKGVIYTCEVYECSLVDNFRFCSLNCKLRKLLRASEEANGNGIRFRGFIKQQQ</sequence>
<dbReference type="PANTHER" id="PTHR31065:SF48">
    <property type="entry name" value="PLATZ TRANSCRIPTION FACTOR FAMILY PROTEIN"/>
    <property type="match status" value="1"/>
</dbReference>
<evidence type="ECO:0000313" key="2">
    <source>
        <dbReference type="Proteomes" id="UP000593579"/>
    </source>
</evidence>
<comment type="caution">
    <text evidence="1">The sequence shown here is derived from an EMBL/GenBank/DDBJ whole genome shotgun (WGS) entry which is preliminary data.</text>
</comment>
<dbReference type="Proteomes" id="UP000593579">
    <property type="component" value="Unassembled WGS sequence"/>
</dbReference>
<proteinExistence type="predicted"/>
<dbReference type="AlphaFoldDB" id="A0A7J9CEG0"/>
<evidence type="ECO:0000313" key="1">
    <source>
        <dbReference type="EMBL" id="MBA0746902.1"/>
    </source>
</evidence>
<gene>
    <name evidence="1" type="ORF">Gogos_009375</name>
</gene>
<organism evidence="1 2">
    <name type="scientific">Gossypium gossypioides</name>
    <name type="common">Mexican cotton</name>
    <name type="synonym">Selera gossypioides</name>
    <dbReference type="NCBI Taxonomy" id="34282"/>
    <lineage>
        <taxon>Eukaryota</taxon>
        <taxon>Viridiplantae</taxon>
        <taxon>Streptophyta</taxon>
        <taxon>Embryophyta</taxon>
        <taxon>Tracheophyta</taxon>
        <taxon>Spermatophyta</taxon>
        <taxon>Magnoliopsida</taxon>
        <taxon>eudicotyledons</taxon>
        <taxon>Gunneridae</taxon>
        <taxon>Pentapetalae</taxon>
        <taxon>rosids</taxon>
        <taxon>malvids</taxon>
        <taxon>Malvales</taxon>
        <taxon>Malvaceae</taxon>
        <taxon>Malvoideae</taxon>
        <taxon>Gossypium</taxon>
    </lineage>
</organism>
<name>A0A7J9CEG0_GOSGO</name>